<organism evidence="8 9">
    <name type="scientific">Collimonas arenae</name>
    <dbReference type="NCBI Taxonomy" id="279058"/>
    <lineage>
        <taxon>Bacteria</taxon>
        <taxon>Pseudomonadati</taxon>
        <taxon>Pseudomonadota</taxon>
        <taxon>Betaproteobacteria</taxon>
        <taxon>Burkholderiales</taxon>
        <taxon>Oxalobacteraceae</taxon>
        <taxon>Collimonas</taxon>
    </lineage>
</organism>
<evidence type="ECO:0000256" key="4">
    <source>
        <dbReference type="ARBA" id="ARBA00022989"/>
    </source>
</evidence>
<dbReference type="PANTHER" id="PTHR32309:SF13">
    <property type="entry name" value="FERRIC ENTEROBACTIN TRANSPORT PROTEIN FEPE"/>
    <property type="match status" value="1"/>
</dbReference>
<evidence type="ECO:0000256" key="6">
    <source>
        <dbReference type="SAM" id="Phobius"/>
    </source>
</evidence>
<keyword evidence="3 6" id="KW-0812">Transmembrane</keyword>
<dbReference type="OrthoDB" id="8771394at2"/>
<keyword evidence="4 6" id="KW-1133">Transmembrane helix</keyword>
<dbReference type="GO" id="GO:0004713">
    <property type="term" value="F:protein tyrosine kinase activity"/>
    <property type="evidence" value="ECO:0007669"/>
    <property type="project" value="TreeGrafter"/>
</dbReference>
<protein>
    <submittedName>
        <fullName evidence="8">Miscellaneous hypothetical</fullName>
    </submittedName>
</protein>
<dbReference type="AlphaFoldDB" id="A0A0A1FBW3"/>
<dbReference type="STRING" id="279058.LT85_1169"/>
<dbReference type="KEGG" id="care:LT85_1169"/>
<evidence type="ECO:0000256" key="5">
    <source>
        <dbReference type="ARBA" id="ARBA00023136"/>
    </source>
</evidence>
<sequence length="292" mass="31867">MSNNFSNNTSIAPADDVELIDIAAIWTSLKRHWFLVLACIAIVLVASFGFWYVTPAQWKASATLQIGQLPLTQMTLIESTAQAAERFNQRQLQDQALTTAGLPLDELTDGRTRLLRKTLKAIPGKNTNFIDVSVAAYSREEAKTYLNAGALALIKAHDERLAPLMKNLDDRISTNKNQTTAAIDEKARLEASLKNMVASSNGAKFEPSVLANNLISKQDDVIRGLTAERATLLDLHTKTNTFPTMIVDAIYVPARPASPKLSIFLIIGLILGALAGTSLALFLDRNHSKASH</sequence>
<reference evidence="9" key="1">
    <citation type="journal article" date="2014" name="Soil Biol. Biochem.">
        <title>Structure and function of bacterial communities in ageing soils: Insights from the Mendocino ecological staircase.</title>
        <authorList>
            <person name="Uroz S."/>
            <person name="Tech J.J."/>
            <person name="Sawaya N.A."/>
            <person name="Frey-Klett P."/>
            <person name="Leveau J.H.J."/>
        </authorList>
    </citation>
    <scope>NUCLEOTIDE SEQUENCE [LARGE SCALE GENOMIC DNA]</scope>
    <source>
        <strain evidence="9">Cal35</strain>
    </source>
</reference>
<evidence type="ECO:0000256" key="3">
    <source>
        <dbReference type="ARBA" id="ARBA00022692"/>
    </source>
</evidence>
<name>A0A0A1FBW3_9BURK</name>
<evidence type="ECO:0000256" key="1">
    <source>
        <dbReference type="ARBA" id="ARBA00004651"/>
    </source>
</evidence>
<evidence type="ECO:0000313" key="8">
    <source>
        <dbReference type="EMBL" id="AIY40327.1"/>
    </source>
</evidence>
<evidence type="ECO:0000259" key="7">
    <source>
        <dbReference type="Pfam" id="PF02706"/>
    </source>
</evidence>
<keyword evidence="5 6" id="KW-0472">Membrane</keyword>
<dbReference type="HOGENOM" id="CLU_082360_0_0_4"/>
<proteinExistence type="predicted"/>
<feature type="transmembrane region" description="Helical" evidence="6">
    <location>
        <begin position="33"/>
        <end position="53"/>
    </location>
</feature>
<dbReference type="Pfam" id="PF02706">
    <property type="entry name" value="Wzz"/>
    <property type="match status" value="1"/>
</dbReference>
<evidence type="ECO:0000313" key="9">
    <source>
        <dbReference type="Proteomes" id="UP000030302"/>
    </source>
</evidence>
<keyword evidence="2" id="KW-1003">Cell membrane</keyword>
<dbReference type="EMBL" id="CP009962">
    <property type="protein sequence ID" value="AIY40327.1"/>
    <property type="molecule type" value="Genomic_DNA"/>
</dbReference>
<feature type="transmembrane region" description="Helical" evidence="6">
    <location>
        <begin position="261"/>
        <end position="283"/>
    </location>
</feature>
<gene>
    <name evidence="8" type="ORF">LT85_1169</name>
</gene>
<accession>A0A0A1FBW3</accession>
<keyword evidence="9" id="KW-1185">Reference proteome</keyword>
<dbReference type="InterPro" id="IPR003856">
    <property type="entry name" value="LPS_length_determ_N"/>
</dbReference>
<feature type="domain" description="Polysaccharide chain length determinant N-terminal" evidence="7">
    <location>
        <begin position="19"/>
        <end position="72"/>
    </location>
</feature>
<dbReference type="RefSeq" id="WP_038486483.1">
    <property type="nucleotide sequence ID" value="NZ_CP009962.1"/>
</dbReference>
<dbReference type="Proteomes" id="UP000030302">
    <property type="component" value="Chromosome"/>
</dbReference>
<comment type="subcellular location">
    <subcellularLocation>
        <location evidence="1">Cell membrane</location>
        <topology evidence="1">Multi-pass membrane protein</topology>
    </subcellularLocation>
</comment>
<evidence type="ECO:0000256" key="2">
    <source>
        <dbReference type="ARBA" id="ARBA00022475"/>
    </source>
</evidence>
<dbReference type="PANTHER" id="PTHR32309">
    <property type="entry name" value="TYROSINE-PROTEIN KINASE"/>
    <property type="match status" value="1"/>
</dbReference>
<dbReference type="GO" id="GO:0005886">
    <property type="term" value="C:plasma membrane"/>
    <property type="evidence" value="ECO:0007669"/>
    <property type="project" value="UniProtKB-SubCell"/>
</dbReference>
<dbReference type="InterPro" id="IPR050445">
    <property type="entry name" value="Bact_polysacc_biosynth/exp"/>
</dbReference>